<proteinExistence type="predicted"/>
<keyword evidence="3" id="KW-1185">Reference proteome</keyword>
<organism evidence="2 3">
    <name type="scientific">Didymella pomorum</name>
    <dbReference type="NCBI Taxonomy" id="749634"/>
    <lineage>
        <taxon>Eukaryota</taxon>
        <taxon>Fungi</taxon>
        <taxon>Dikarya</taxon>
        <taxon>Ascomycota</taxon>
        <taxon>Pezizomycotina</taxon>
        <taxon>Dothideomycetes</taxon>
        <taxon>Pleosporomycetidae</taxon>
        <taxon>Pleosporales</taxon>
        <taxon>Pleosporineae</taxon>
        <taxon>Didymellaceae</taxon>
        <taxon>Didymella</taxon>
    </lineage>
</organism>
<feature type="region of interest" description="Disordered" evidence="1">
    <location>
        <begin position="175"/>
        <end position="284"/>
    </location>
</feature>
<dbReference type="OrthoDB" id="10551630at2759"/>
<accession>A0A9W8ZA63</accession>
<evidence type="ECO:0000313" key="3">
    <source>
        <dbReference type="Proteomes" id="UP001140510"/>
    </source>
</evidence>
<evidence type="ECO:0000256" key="1">
    <source>
        <dbReference type="SAM" id="MobiDB-lite"/>
    </source>
</evidence>
<dbReference type="EMBL" id="JAPEVA010000076">
    <property type="protein sequence ID" value="KAJ4401290.1"/>
    <property type="molecule type" value="Genomic_DNA"/>
</dbReference>
<protein>
    <submittedName>
        <fullName evidence="2">Uncharacterized protein</fullName>
    </submittedName>
</protein>
<dbReference type="Proteomes" id="UP001140510">
    <property type="component" value="Unassembled WGS sequence"/>
</dbReference>
<sequence length="284" mass="32974">MEAVLKPKLADVMEGGSHYKIPKTLLSKIHQHWHTVVSAFAGQNHTWQHAAGILDPLRYSNFDPQKAFSTFRKPLKPFYENEATAFRPRRARDVPDYDPSRIDWPISKIFIHKFEEDGIIQYKIRFYSSIPEGQWQWPFEFERPTIFRMYNRKHGIQFDKAWLYEDAYANWLKDDDDDNETVSGWNEEAMSSASEDEPDSDSEVDDDPDVTIKVKDSDSEAEEDADTVTENSGLEYEPVAKSDNESADKDRKTSKPAVAERISPDSCRDDRFRMNRCNDMEAVT</sequence>
<feature type="compositionally biased region" description="Basic and acidic residues" evidence="1">
    <location>
        <begin position="238"/>
        <end position="253"/>
    </location>
</feature>
<feature type="compositionally biased region" description="Basic and acidic residues" evidence="1">
    <location>
        <begin position="262"/>
        <end position="284"/>
    </location>
</feature>
<feature type="compositionally biased region" description="Acidic residues" evidence="1">
    <location>
        <begin position="194"/>
        <end position="209"/>
    </location>
</feature>
<evidence type="ECO:0000313" key="2">
    <source>
        <dbReference type="EMBL" id="KAJ4401290.1"/>
    </source>
</evidence>
<comment type="caution">
    <text evidence="2">The sequence shown here is derived from an EMBL/GenBank/DDBJ whole genome shotgun (WGS) entry which is preliminary data.</text>
</comment>
<gene>
    <name evidence="2" type="ORF">N0V91_008066</name>
</gene>
<name>A0A9W8ZA63_9PLEO</name>
<reference evidence="2" key="1">
    <citation type="submission" date="2022-10" db="EMBL/GenBank/DDBJ databases">
        <title>Tapping the CABI collections for fungal endophytes: first genome assemblies for Collariella, Neodidymelliopsis, Ascochyta clinopodiicola, Didymella pomorum, Didymosphaeria variabile, Neocosmospora piperis and Neocucurbitaria cava.</title>
        <authorList>
            <person name="Hill R."/>
        </authorList>
    </citation>
    <scope>NUCLEOTIDE SEQUENCE</scope>
    <source>
        <strain evidence="2">IMI 355091</strain>
    </source>
</reference>
<dbReference type="AlphaFoldDB" id="A0A9W8ZA63"/>